<dbReference type="Pfam" id="PF24510">
    <property type="entry name" value="TXNDC16_3rd"/>
    <property type="match status" value="1"/>
</dbReference>
<reference evidence="7" key="1">
    <citation type="submission" date="2019-10" db="EMBL/GenBank/DDBJ databases">
        <title>Corvus moneduloides (New Caledonian crow) genome, bCorMon1, primary haplotype.</title>
        <authorList>
            <person name="Rutz C."/>
            <person name="Fungtammasan C."/>
            <person name="Mountcastle J."/>
            <person name="Formenti G."/>
            <person name="Chow W."/>
            <person name="Howe K."/>
            <person name="Steele M.P."/>
            <person name="Fernandes J."/>
            <person name="Gilbert M.T.P."/>
            <person name="Fedrigo O."/>
            <person name="Jarvis E.D."/>
            <person name="Gemmell N."/>
        </authorList>
    </citation>
    <scope>NUCLEOTIDE SEQUENCE [LARGE SCALE GENOMIC DNA]</scope>
</reference>
<dbReference type="PANTHER" id="PTHR22699:SF1">
    <property type="entry name" value="THIOREDOXIN DOMAIN-CONTAINING PROTEIN 16"/>
    <property type="match status" value="1"/>
</dbReference>
<proteinExistence type="predicted"/>
<dbReference type="Pfam" id="PF13848">
    <property type="entry name" value="Thioredoxin_6"/>
    <property type="match status" value="1"/>
</dbReference>
<dbReference type="Pfam" id="PF24508">
    <property type="entry name" value="TXNDC16_N"/>
    <property type="match status" value="1"/>
</dbReference>
<accession>A0A8C3H3J5</accession>
<dbReference type="InterPro" id="IPR040090">
    <property type="entry name" value="TXNDC16"/>
</dbReference>
<name>A0A8C3H3J5_CORMO</name>
<feature type="domain" description="TXNDC16 second thioredoxin-like" evidence="4">
    <location>
        <begin position="372"/>
        <end position="493"/>
    </location>
</feature>
<dbReference type="Proteomes" id="UP000694553">
    <property type="component" value="Unassembled WGS sequence"/>
</dbReference>
<feature type="domain" description="Thioredoxin" evidence="2">
    <location>
        <begin position="641"/>
        <end position="741"/>
    </location>
</feature>
<dbReference type="Pfam" id="PF24509">
    <property type="entry name" value="TXNDC16_2nd"/>
    <property type="match status" value="1"/>
</dbReference>
<accession>A0A8U7NHK5</accession>
<evidence type="ECO:0000259" key="2">
    <source>
        <dbReference type="Pfam" id="PF00085"/>
    </source>
</evidence>
<organism evidence="6 7">
    <name type="scientific">Corvus moneduloides</name>
    <name type="common">New Caledonian crow</name>
    <dbReference type="NCBI Taxonomy" id="1196302"/>
    <lineage>
        <taxon>Eukaryota</taxon>
        <taxon>Metazoa</taxon>
        <taxon>Chordata</taxon>
        <taxon>Craniata</taxon>
        <taxon>Vertebrata</taxon>
        <taxon>Euteleostomi</taxon>
        <taxon>Archelosauria</taxon>
        <taxon>Archosauria</taxon>
        <taxon>Dinosauria</taxon>
        <taxon>Saurischia</taxon>
        <taxon>Theropoda</taxon>
        <taxon>Coelurosauria</taxon>
        <taxon>Aves</taxon>
        <taxon>Neognathae</taxon>
        <taxon>Neoaves</taxon>
        <taxon>Telluraves</taxon>
        <taxon>Australaves</taxon>
        <taxon>Passeriformes</taxon>
        <taxon>Corvoidea</taxon>
        <taxon>Corvidae</taxon>
        <taxon>Corvus</taxon>
    </lineage>
</organism>
<gene>
    <name evidence="6" type="primary">TXNDC16</name>
</gene>
<dbReference type="AlphaFoldDB" id="A0A8C3H3J5"/>
<keyword evidence="7" id="KW-1185">Reference proteome</keyword>
<feature type="compositionally biased region" description="Acidic residues" evidence="1">
    <location>
        <begin position="601"/>
        <end position="612"/>
    </location>
</feature>
<dbReference type="Gene3D" id="3.40.30.10">
    <property type="entry name" value="Glutaredoxin"/>
    <property type="match status" value="1"/>
</dbReference>
<protein>
    <submittedName>
        <fullName evidence="6">Thioredoxin domain containing 16</fullName>
    </submittedName>
</protein>
<reference evidence="6" key="2">
    <citation type="submission" date="2025-08" db="UniProtKB">
        <authorList>
            <consortium name="Ensembl"/>
        </authorList>
    </citation>
    <scope>IDENTIFICATION</scope>
</reference>
<dbReference type="OMA" id="CFDWTDV"/>
<dbReference type="Pfam" id="PF00085">
    <property type="entry name" value="Thioredoxin"/>
    <property type="match status" value="1"/>
</dbReference>
<dbReference type="InterPro" id="IPR013766">
    <property type="entry name" value="Thioredoxin_domain"/>
</dbReference>
<dbReference type="SUPFAM" id="SSF52833">
    <property type="entry name" value="Thioredoxin-like"/>
    <property type="match status" value="1"/>
</dbReference>
<evidence type="ECO:0000313" key="6">
    <source>
        <dbReference type="Ensembl" id="ENSCMUP00000024629.2"/>
    </source>
</evidence>
<dbReference type="PANTHER" id="PTHR22699">
    <property type="entry name" value="THIOREDOXIN DOMAIN-CONTAINING PROTEIN 16"/>
    <property type="match status" value="1"/>
</dbReference>
<evidence type="ECO:0000259" key="4">
    <source>
        <dbReference type="Pfam" id="PF24509"/>
    </source>
</evidence>
<feature type="region of interest" description="Disordered" evidence="1">
    <location>
        <begin position="597"/>
        <end position="623"/>
    </location>
</feature>
<evidence type="ECO:0000313" key="7">
    <source>
        <dbReference type="Proteomes" id="UP000694553"/>
    </source>
</evidence>
<evidence type="ECO:0000256" key="1">
    <source>
        <dbReference type="SAM" id="MobiDB-lite"/>
    </source>
</evidence>
<sequence length="994" mass="110581">MVWVGEDIKAHPVPPLPWAGTPSPIPGCSKPRPTWPWTLPGIQGQPQLFWEFYLSPLPLSHLGIPSQSPTYPCPLAVGSHSLCPVPPSLVKSPSSFSSAPSGTGRLQLVHPGAFYFPILSAFPLAELLHASNQLVALLNEEAILEIFKPKRVLKSWSSAAFAQFQVLLAGRDPWDGFFPGCVLRHGPPNIFIHFLDYFLEEKSNFLRNCSLKGLAFSSIIPAKKRGVPSMRENQRLSWIRRRSLALLLFFVIPGCGSPKTLVWAEAHLPHLCVCGRRMILTPRTFRGFFFVCVSVSPGAQPFLEQIESSAEALQDYGISVVKVNCPKEDASRYCGKENALRKAFLFRGNRLIREFPTDALFDVNSVVANVLFALLFNEVKYVETLADLENVENVLKGKSNMVFAYVPATGTAEHRAVMEAAFVYGTTHQFVLTTEAALLKATSHDDPDVSSAWLLFCHCQLATDPAQPCRRTALGQPLTLLNIHRHLKLMGAPLVTEVAEDPEKVSTVHLQLGLPLVFILSQKETYEADRRTAEFVAWQLLGKAGVALLSRDLVDLNVLHRSNIALKTPDEGMPIQYLVLEDTDEVITLVEDKSKVKQIQEDEEEEEDEDEKESNNQDIQDDQVVEAVSRDKKRELPLEQVLVLTEENFHSSLSEAAPTVVLFYASWEAVSLAVLRSYSEVAAHLKGTPGVLLSRVNCWDWPGLCSQENVTQFPTIRIYKEGQQSRTYNGMWGTEELSSFILLSQVSCPLKLATMDEAEGYLRGEFPPELSSHHHTSLLGVFSTATSEAKAAFEEAGNILSGHVRMGMYFEDDALALSRKYSVSPPALLLARSGGRSVEGIALSKHSVQDVVQMIRYELLDIFPEITVPNLPQYLQLRKPFLILFSAGGISQMESKEMLKLAKGRAQQAFVACWLNLKKTPVGHGILRKYFSTTPSLPVLLWVNLHAGGQVFKFPPEQSITEMNILSWLEKLQAGLEIPSSKWTQVYNVPKHTL</sequence>
<dbReference type="InterPro" id="IPR057642">
    <property type="entry name" value="TXNDC16_2nd"/>
</dbReference>
<feature type="domain" description="TXNDC16 N-terminal" evidence="3">
    <location>
        <begin position="292"/>
        <end position="371"/>
    </location>
</feature>
<feature type="domain" description="TXNDC16 third thioredoxin-like" evidence="5">
    <location>
        <begin position="494"/>
        <end position="585"/>
    </location>
</feature>
<dbReference type="CDD" id="cd02981">
    <property type="entry name" value="PDI_b_family"/>
    <property type="match status" value="1"/>
</dbReference>
<evidence type="ECO:0000259" key="3">
    <source>
        <dbReference type="Pfam" id="PF24508"/>
    </source>
</evidence>
<dbReference type="CDD" id="cd02961">
    <property type="entry name" value="PDI_a_family"/>
    <property type="match status" value="1"/>
</dbReference>
<dbReference type="InterPro" id="IPR036249">
    <property type="entry name" value="Thioredoxin-like_sf"/>
</dbReference>
<dbReference type="InterPro" id="IPR057639">
    <property type="entry name" value="TXNDC16_N"/>
</dbReference>
<evidence type="ECO:0000259" key="5">
    <source>
        <dbReference type="Pfam" id="PF24510"/>
    </source>
</evidence>
<reference evidence="6" key="3">
    <citation type="submission" date="2025-09" db="UniProtKB">
        <authorList>
            <consortium name="Ensembl"/>
        </authorList>
    </citation>
    <scope>IDENTIFICATION</scope>
</reference>
<dbReference type="InterPro" id="IPR057645">
    <property type="entry name" value="TXNDC16_3rd"/>
</dbReference>
<dbReference type="Ensembl" id="ENSCMUT00000026466.2">
    <property type="protein sequence ID" value="ENSCMUP00000024629.2"/>
    <property type="gene ID" value="ENSCMUG00000015015.2"/>
</dbReference>